<dbReference type="InterPro" id="IPR035979">
    <property type="entry name" value="RBD_domain_sf"/>
</dbReference>
<dbReference type="GO" id="GO:0003676">
    <property type="term" value="F:nucleic acid binding"/>
    <property type="evidence" value="ECO:0007669"/>
    <property type="project" value="InterPro"/>
</dbReference>
<sequence length="103" mass="11478">MVKSMENTVFVRFDPTPQHKVMRHELEDIFSQMGPIKKSSWINTKPATNASTEATSGPNAENAQKELNNSKIQMEGNNYTLKVELASLSGASSSKGQREKKQH</sequence>
<evidence type="ECO:0008006" key="4">
    <source>
        <dbReference type="Google" id="ProtNLM"/>
    </source>
</evidence>
<gene>
    <name evidence="2" type="ORF">FRACYDRAFT_253426</name>
</gene>
<dbReference type="Gene3D" id="3.30.70.330">
    <property type="match status" value="1"/>
</dbReference>
<name>A0A1E7ELQ4_9STRA</name>
<dbReference type="Proteomes" id="UP000095751">
    <property type="component" value="Unassembled WGS sequence"/>
</dbReference>
<dbReference type="KEGG" id="fcy:FRACYDRAFT_253426"/>
<dbReference type="InParanoid" id="A0A1E7ELQ4"/>
<keyword evidence="3" id="KW-1185">Reference proteome</keyword>
<dbReference type="OrthoDB" id="272703at2759"/>
<feature type="compositionally biased region" description="Polar residues" evidence="1">
    <location>
        <begin position="40"/>
        <end position="62"/>
    </location>
</feature>
<feature type="region of interest" description="Disordered" evidence="1">
    <location>
        <begin position="39"/>
        <end position="62"/>
    </location>
</feature>
<evidence type="ECO:0000256" key="1">
    <source>
        <dbReference type="SAM" id="MobiDB-lite"/>
    </source>
</evidence>
<organism evidence="2 3">
    <name type="scientific">Fragilariopsis cylindrus CCMP1102</name>
    <dbReference type="NCBI Taxonomy" id="635003"/>
    <lineage>
        <taxon>Eukaryota</taxon>
        <taxon>Sar</taxon>
        <taxon>Stramenopiles</taxon>
        <taxon>Ochrophyta</taxon>
        <taxon>Bacillariophyta</taxon>
        <taxon>Bacillariophyceae</taxon>
        <taxon>Bacillariophycidae</taxon>
        <taxon>Bacillariales</taxon>
        <taxon>Bacillariaceae</taxon>
        <taxon>Fragilariopsis</taxon>
    </lineage>
</organism>
<dbReference type="SUPFAM" id="SSF54928">
    <property type="entry name" value="RNA-binding domain, RBD"/>
    <property type="match status" value="1"/>
</dbReference>
<evidence type="ECO:0000313" key="3">
    <source>
        <dbReference type="Proteomes" id="UP000095751"/>
    </source>
</evidence>
<protein>
    <recommendedName>
        <fullName evidence="4">RRM domain-containing protein</fullName>
    </recommendedName>
</protein>
<dbReference type="EMBL" id="KV784399">
    <property type="protein sequence ID" value="OEU06776.1"/>
    <property type="molecule type" value="Genomic_DNA"/>
</dbReference>
<reference evidence="2 3" key="1">
    <citation type="submission" date="2016-09" db="EMBL/GenBank/DDBJ databases">
        <title>Extensive genetic diversity and differential bi-allelic expression allows diatom success in the polar Southern Ocean.</title>
        <authorList>
            <consortium name="DOE Joint Genome Institute"/>
            <person name="Mock T."/>
            <person name="Otillar R.P."/>
            <person name="Strauss J."/>
            <person name="Dupont C."/>
            <person name="Frickenhaus S."/>
            <person name="Maumus F."/>
            <person name="Mcmullan M."/>
            <person name="Sanges R."/>
            <person name="Schmutz J."/>
            <person name="Toseland A."/>
            <person name="Valas R."/>
            <person name="Veluchamy A."/>
            <person name="Ward B.J."/>
            <person name="Allen A."/>
            <person name="Barry K."/>
            <person name="Falciatore A."/>
            <person name="Ferrante M."/>
            <person name="Fortunato A.E."/>
            <person name="Gloeckner G."/>
            <person name="Gruber A."/>
            <person name="Hipkin R."/>
            <person name="Janech M."/>
            <person name="Kroth P."/>
            <person name="Leese F."/>
            <person name="Lindquist E."/>
            <person name="Lyon B.R."/>
            <person name="Martin J."/>
            <person name="Mayer C."/>
            <person name="Parker M."/>
            <person name="Quesneville H."/>
            <person name="Raymond J."/>
            <person name="Uhlig C."/>
            <person name="Valentin K.U."/>
            <person name="Worden A.Z."/>
            <person name="Armbrust E.V."/>
            <person name="Bowler C."/>
            <person name="Green B."/>
            <person name="Moulton V."/>
            <person name="Van Oosterhout C."/>
            <person name="Grigoriev I."/>
        </authorList>
    </citation>
    <scope>NUCLEOTIDE SEQUENCE [LARGE SCALE GENOMIC DNA]</scope>
    <source>
        <strain evidence="2 3">CCMP1102</strain>
    </source>
</reference>
<dbReference type="InterPro" id="IPR012677">
    <property type="entry name" value="Nucleotide-bd_a/b_plait_sf"/>
</dbReference>
<evidence type="ECO:0000313" key="2">
    <source>
        <dbReference type="EMBL" id="OEU06776.1"/>
    </source>
</evidence>
<dbReference type="AlphaFoldDB" id="A0A1E7ELQ4"/>
<accession>A0A1E7ELQ4</accession>
<proteinExistence type="predicted"/>